<dbReference type="Gene3D" id="3.30.300.30">
    <property type="match status" value="1"/>
</dbReference>
<dbReference type="GO" id="GO:0031956">
    <property type="term" value="F:medium-chain fatty acid-CoA ligase activity"/>
    <property type="evidence" value="ECO:0007669"/>
    <property type="project" value="TreeGrafter"/>
</dbReference>
<evidence type="ECO:0000313" key="5">
    <source>
        <dbReference type="EMBL" id="TDD79253.1"/>
    </source>
</evidence>
<dbReference type="RefSeq" id="WP_132199682.1">
    <property type="nucleotide sequence ID" value="NZ_SMKY01000116.1"/>
</dbReference>
<reference evidence="5 6" key="1">
    <citation type="submission" date="2019-03" db="EMBL/GenBank/DDBJ databases">
        <title>Draft genome sequences of novel Actinobacteria.</title>
        <authorList>
            <person name="Sahin N."/>
            <person name="Ay H."/>
            <person name="Saygin H."/>
        </authorList>
    </citation>
    <scope>NUCLEOTIDE SEQUENCE [LARGE SCALE GENOMIC DNA]</scope>
    <source>
        <strain evidence="5 6">DSM 45941</strain>
    </source>
</reference>
<dbReference type="SUPFAM" id="SSF56801">
    <property type="entry name" value="Acetyl-CoA synthetase-like"/>
    <property type="match status" value="1"/>
</dbReference>
<comment type="caution">
    <text evidence="5">The sequence shown here is derived from an EMBL/GenBank/DDBJ whole genome shotgun (WGS) entry which is preliminary data.</text>
</comment>
<dbReference type="InterPro" id="IPR042099">
    <property type="entry name" value="ANL_N_sf"/>
</dbReference>
<proteinExistence type="inferred from homology"/>
<protein>
    <submittedName>
        <fullName evidence="5">AMP-dependent synthetase</fullName>
    </submittedName>
</protein>
<evidence type="ECO:0000313" key="6">
    <source>
        <dbReference type="Proteomes" id="UP000295578"/>
    </source>
</evidence>
<evidence type="ECO:0000259" key="4">
    <source>
        <dbReference type="Pfam" id="PF13193"/>
    </source>
</evidence>
<dbReference type="Proteomes" id="UP000295578">
    <property type="component" value="Unassembled WGS sequence"/>
</dbReference>
<evidence type="ECO:0000259" key="3">
    <source>
        <dbReference type="Pfam" id="PF00501"/>
    </source>
</evidence>
<dbReference type="GO" id="GO:0006631">
    <property type="term" value="P:fatty acid metabolic process"/>
    <property type="evidence" value="ECO:0007669"/>
    <property type="project" value="TreeGrafter"/>
</dbReference>
<keyword evidence="2" id="KW-0436">Ligase</keyword>
<gene>
    <name evidence="5" type="ORF">E1293_23870</name>
</gene>
<name>A0A4R5B2N5_9ACTN</name>
<dbReference type="Gene3D" id="3.40.50.12780">
    <property type="entry name" value="N-terminal domain of ligase-like"/>
    <property type="match status" value="1"/>
</dbReference>
<feature type="domain" description="AMP-dependent synthetase/ligase" evidence="3">
    <location>
        <begin position="15"/>
        <end position="351"/>
    </location>
</feature>
<dbReference type="Pfam" id="PF00501">
    <property type="entry name" value="AMP-binding"/>
    <property type="match status" value="1"/>
</dbReference>
<dbReference type="InterPro" id="IPR025110">
    <property type="entry name" value="AMP-bd_C"/>
</dbReference>
<comment type="similarity">
    <text evidence="1">Belongs to the ATP-dependent AMP-binding enzyme family.</text>
</comment>
<dbReference type="Pfam" id="PF13193">
    <property type="entry name" value="AMP-binding_C"/>
    <property type="match status" value="1"/>
</dbReference>
<dbReference type="InterPro" id="IPR000873">
    <property type="entry name" value="AMP-dep_synth/lig_dom"/>
</dbReference>
<accession>A0A4R5B2N5</accession>
<dbReference type="AlphaFoldDB" id="A0A4R5B2N5"/>
<organism evidence="5 6">
    <name type="scientific">Actinomadura darangshiensis</name>
    <dbReference type="NCBI Taxonomy" id="705336"/>
    <lineage>
        <taxon>Bacteria</taxon>
        <taxon>Bacillati</taxon>
        <taxon>Actinomycetota</taxon>
        <taxon>Actinomycetes</taxon>
        <taxon>Streptosporangiales</taxon>
        <taxon>Thermomonosporaceae</taxon>
        <taxon>Actinomadura</taxon>
    </lineage>
</organism>
<dbReference type="OrthoDB" id="9803968at2"/>
<feature type="domain" description="AMP-binding enzyme C-terminal" evidence="4">
    <location>
        <begin position="394"/>
        <end position="466"/>
    </location>
</feature>
<sequence>MTDVLHSFTLADMVRQQARVLPGTTAIVDGDDRYTFADMDRAANRWANWLAARSVGLGDRVAWHGPGDVRTLHLLFAAAKLGAALVPLNVRNTAEETARALETAAPALVLSTTPLDGAIDADAQAPAVRAAPADEPAIDPDDERPVLGVFTGAFSGRPKLALLTHRGIVTQSLVTAAYRLIEPGATRYLASGPMFHVGVHLKLLANYLFGGLSVLAPHPDAAALCRLIERERVTSALLFTPSIDQMIQANADRRHDLSSLRDVPAQPSDPSDGAWYEMTSCLRASGPTGYGQTETYAMVSFEARGPSGTGAFGRPSPVAAVGVARPGGIESAPGEPGEITVRGPQIMAGYLGEPVGIRHRTGDLGVFHPDGTLDFVGPVQEVIKTGMENVYPAEVEIALRRHPAVAEACVIGIPDPQWGSSVRAVVEAGAECTADELIEHTRRHIASYKKPRSVIFVAKLPRNAAGQVDRGAVHQKWGS</sequence>
<dbReference type="PANTHER" id="PTHR43201">
    <property type="entry name" value="ACYL-COA SYNTHETASE"/>
    <property type="match status" value="1"/>
</dbReference>
<evidence type="ECO:0000256" key="1">
    <source>
        <dbReference type="ARBA" id="ARBA00006432"/>
    </source>
</evidence>
<evidence type="ECO:0000256" key="2">
    <source>
        <dbReference type="ARBA" id="ARBA00022598"/>
    </source>
</evidence>
<keyword evidence="6" id="KW-1185">Reference proteome</keyword>
<dbReference type="InterPro" id="IPR045851">
    <property type="entry name" value="AMP-bd_C_sf"/>
</dbReference>
<dbReference type="PANTHER" id="PTHR43201:SF5">
    <property type="entry name" value="MEDIUM-CHAIN ACYL-COA LIGASE ACSF2, MITOCHONDRIAL"/>
    <property type="match status" value="1"/>
</dbReference>
<dbReference type="EMBL" id="SMKY01000116">
    <property type="protein sequence ID" value="TDD79253.1"/>
    <property type="molecule type" value="Genomic_DNA"/>
</dbReference>